<feature type="signal peptide" evidence="7">
    <location>
        <begin position="1"/>
        <end position="26"/>
    </location>
</feature>
<dbReference type="PRINTS" id="PR00607">
    <property type="entry name" value="CYTCHROMECIE"/>
</dbReference>
<keyword evidence="1" id="KW-0813">Transport</keyword>
<feature type="domain" description="Cytochrome c" evidence="8">
    <location>
        <begin position="24"/>
        <end position="104"/>
    </location>
</feature>
<dbReference type="EMBL" id="JAXOJX010000004">
    <property type="protein sequence ID" value="MDZ5455929.1"/>
    <property type="molecule type" value="Genomic_DNA"/>
</dbReference>
<accession>A0ABU5I9Z7</accession>
<evidence type="ECO:0000259" key="8">
    <source>
        <dbReference type="PROSITE" id="PS51007"/>
    </source>
</evidence>
<keyword evidence="4" id="KW-0249">Electron transport</keyword>
<evidence type="ECO:0000256" key="5">
    <source>
        <dbReference type="ARBA" id="ARBA00023004"/>
    </source>
</evidence>
<sequence length="105" mass="10708">MSLSTQAALLALMGVAATLAAAPARAADGTAIYNQTCAMCHNPGLANSPKFGDKAAWEPRLAQGRDTLLQHALKGKGVMPAKGGNPKLTDEEVAAALDHMLAAAK</sequence>
<protein>
    <submittedName>
        <fullName evidence="9">C-type cytochrome</fullName>
    </submittedName>
</protein>
<comment type="caution">
    <text evidence="9">The sequence shown here is derived from an EMBL/GenBank/DDBJ whole genome shotgun (WGS) entry which is preliminary data.</text>
</comment>
<feature type="chain" id="PRO_5045332703" evidence="7">
    <location>
        <begin position="27"/>
        <end position="105"/>
    </location>
</feature>
<dbReference type="PANTHER" id="PTHR40942">
    <property type="match status" value="1"/>
</dbReference>
<dbReference type="Gene3D" id="1.10.760.10">
    <property type="entry name" value="Cytochrome c-like domain"/>
    <property type="match status" value="1"/>
</dbReference>
<dbReference type="Pfam" id="PF13442">
    <property type="entry name" value="Cytochrome_CBB3"/>
    <property type="match status" value="1"/>
</dbReference>
<evidence type="ECO:0000256" key="7">
    <source>
        <dbReference type="SAM" id="SignalP"/>
    </source>
</evidence>
<dbReference type="RefSeq" id="WP_322464611.1">
    <property type="nucleotide sequence ID" value="NZ_JAXOJX010000004.1"/>
</dbReference>
<organism evidence="9 10">
    <name type="scientific">Azohydromonas lata</name>
    <dbReference type="NCBI Taxonomy" id="45677"/>
    <lineage>
        <taxon>Bacteria</taxon>
        <taxon>Pseudomonadati</taxon>
        <taxon>Pseudomonadota</taxon>
        <taxon>Betaproteobacteria</taxon>
        <taxon>Burkholderiales</taxon>
        <taxon>Sphaerotilaceae</taxon>
        <taxon>Azohydromonas</taxon>
    </lineage>
</organism>
<evidence type="ECO:0000256" key="6">
    <source>
        <dbReference type="PROSITE-ProRule" id="PRU00433"/>
    </source>
</evidence>
<dbReference type="InterPro" id="IPR002323">
    <property type="entry name" value="Cyt_CIE"/>
</dbReference>
<proteinExistence type="predicted"/>
<evidence type="ECO:0000256" key="4">
    <source>
        <dbReference type="ARBA" id="ARBA00022982"/>
    </source>
</evidence>
<dbReference type="PANTHER" id="PTHR40942:SF4">
    <property type="entry name" value="CYTOCHROME C5"/>
    <property type="match status" value="1"/>
</dbReference>
<keyword evidence="7" id="KW-0732">Signal</keyword>
<dbReference type="Proteomes" id="UP001293718">
    <property type="component" value="Unassembled WGS sequence"/>
</dbReference>
<evidence type="ECO:0000313" key="10">
    <source>
        <dbReference type="Proteomes" id="UP001293718"/>
    </source>
</evidence>
<keyword evidence="10" id="KW-1185">Reference proteome</keyword>
<evidence type="ECO:0000313" key="9">
    <source>
        <dbReference type="EMBL" id="MDZ5455929.1"/>
    </source>
</evidence>
<gene>
    <name evidence="9" type="ORF">SM757_05035</name>
</gene>
<keyword evidence="2 6" id="KW-0349">Heme</keyword>
<dbReference type="InterPro" id="IPR009056">
    <property type="entry name" value="Cyt_c-like_dom"/>
</dbReference>
<keyword evidence="5 6" id="KW-0408">Iron</keyword>
<evidence type="ECO:0000256" key="1">
    <source>
        <dbReference type="ARBA" id="ARBA00022448"/>
    </source>
</evidence>
<evidence type="ECO:0000256" key="3">
    <source>
        <dbReference type="ARBA" id="ARBA00022723"/>
    </source>
</evidence>
<dbReference type="InterPro" id="IPR036909">
    <property type="entry name" value="Cyt_c-like_dom_sf"/>
</dbReference>
<reference evidence="9 10" key="1">
    <citation type="submission" date="2023-11" db="EMBL/GenBank/DDBJ databases">
        <title>Draft genome of Azohydromonas lata strain H1 (DSM1123), a polyhydroxyalkanoate producer.</title>
        <authorList>
            <person name="Traversa D."/>
            <person name="D'Addabbo P."/>
            <person name="Pazzani C."/>
            <person name="Manzari C."/>
            <person name="Chiara M."/>
            <person name="Scrascia M."/>
        </authorList>
    </citation>
    <scope>NUCLEOTIDE SEQUENCE [LARGE SCALE GENOMIC DNA]</scope>
    <source>
        <strain evidence="9 10">H1</strain>
    </source>
</reference>
<dbReference type="SUPFAM" id="SSF46626">
    <property type="entry name" value="Cytochrome c"/>
    <property type="match status" value="1"/>
</dbReference>
<evidence type="ECO:0000256" key="2">
    <source>
        <dbReference type="ARBA" id="ARBA00022617"/>
    </source>
</evidence>
<name>A0ABU5I9Z7_9BURK</name>
<keyword evidence="3 6" id="KW-0479">Metal-binding</keyword>
<dbReference type="PROSITE" id="PS51007">
    <property type="entry name" value="CYTC"/>
    <property type="match status" value="1"/>
</dbReference>